<feature type="compositionally biased region" description="Basic and acidic residues" evidence="1">
    <location>
        <begin position="376"/>
        <end position="387"/>
    </location>
</feature>
<feature type="compositionally biased region" description="Polar residues" evidence="1">
    <location>
        <begin position="357"/>
        <end position="368"/>
    </location>
</feature>
<evidence type="ECO:0000313" key="2">
    <source>
        <dbReference type="EMBL" id="EMS45098.1"/>
    </source>
</evidence>
<proteinExistence type="predicted"/>
<dbReference type="PANTHER" id="PTHR33737:SF22">
    <property type="entry name" value="OS05G0121800 PROTEIN"/>
    <property type="match status" value="1"/>
</dbReference>
<feature type="compositionally biased region" description="Low complexity" evidence="1">
    <location>
        <begin position="396"/>
        <end position="446"/>
    </location>
</feature>
<feature type="region of interest" description="Disordered" evidence="1">
    <location>
        <begin position="943"/>
        <end position="977"/>
    </location>
</feature>
<feature type="compositionally biased region" description="Low complexity" evidence="1">
    <location>
        <begin position="254"/>
        <end position="266"/>
    </location>
</feature>
<protein>
    <submittedName>
        <fullName evidence="2">Uncharacterized protein</fullName>
    </submittedName>
</protein>
<feature type="region of interest" description="Disordered" evidence="1">
    <location>
        <begin position="551"/>
        <end position="597"/>
    </location>
</feature>
<feature type="region of interest" description="Disordered" evidence="1">
    <location>
        <begin position="1095"/>
        <end position="1153"/>
    </location>
</feature>
<feature type="region of interest" description="Disordered" evidence="1">
    <location>
        <begin position="184"/>
        <end position="459"/>
    </location>
</feature>
<feature type="compositionally biased region" description="Low complexity" evidence="1">
    <location>
        <begin position="331"/>
        <end position="352"/>
    </location>
</feature>
<evidence type="ECO:0000256" key="1">
    <source>
        <dbReference type="SAM" id="MobiDB-lite"/>
    </source>
</evidence>
<feature type="region of interest" description="Disordered" evidence="1">
    <location>
        <begin position="605"/>
        <end position="624"/>
    </location>
</feature>
<feature type="compositionally biased region" description="Polar residues" evidence="1">
    <location>
        <begin position="1098"/>
        <end position="1152"/>
    </location>
</feature>
<sequence length="1173" mass="122143">MLGDMQLRGCCQGNWPAPSPGASSDKTKSSCNHVGGHAVAVGCGTCSCGAVVGLATGASVVAADSEQPAVGSPPGGQVVDPAEQAPERAQSPKRTKPKGGVNLRKSLAWDKAFFTSEGVLDTEELGIVNSTFRKSQGSRLLPGIAEEMRRSMESTTSSLESESFVLESLETELFDNVRASIQRTLGKPDKAPSVASGSSKTPRATAKAPPVTARKGVDRIPQTQSKIKPPASISNGSVGGSRQRPQVTLKEPAAARVAVSKAAEAKPSSKPPRALPRVATMRAPTNTAVTSGIADKRSSTGGVVNRQAVAKSANSSASVPSRPGGGTKNNSTSKSGALSSAASPSLRSAPMAGGKTKSPTLISKNRTAQRIPIRSSRSDISKVDPARASRNKSHSEGASPTISPSSSVDSMSSVISGVSTASTVGRASHTSETYSTRSSSLSPSNRKSNDHPPTTLRRPVIVTEGQASGAFADNVKSNVHTSTQGNGFKPSGLRRPTPKIGYFDAEKSVEQKAGARAQLQPTKVLFSPLATQNSWIPSTPKTIPAALTFEQEEPKSRAAAPSQTKVSPSLPLKVAQTEVKPSKVTEPEASQAKVSTPLPLRVAQTEVKQSKVTEPEASQAKASTPLPLRVAQTEVKPSKVTEHDASQTKASASLPIRVAQAEVDPLKVSEHEASQTEALPILSPRVAQTEVEPAKVAEHDIFGTKGPSMPLIRAAQTEIETPKVAEHETHMQETGPLVVAMDSAEEGIPALHQNVQANGEVESSKVSELEAHVNETGLLLAMDIAEEGFPALHENVQVNGEGESSKVSEHEAHMQETGLLVAMDITDEEGIPALHENVQANGEVESSTVELSSCTSGQQESETTAAPCEESSPSQIKVSPSLPLGVAKMEVDPLEVIDHEAETSKVSEHEAYMLETGQLVAMDIAEEGIAALNQNVQANGDISSSTVELSSGTSGQQQSETTAAPCEVNTSSQTEVSPSLPLGVAKMEVESLEVIEHEACMPQAGQVLAALDIAKENIPAMDTAKENIQPGGYLSPLKENILAAHQNIQPEEHMTPVKGSILASHTNAQAIGEMTPMTLLSQKLSSISLGQANGEATPLTQKAPSISQGQSNGEATPLNQKLSSISQGQSNGDATPLTQKLSSISQGQSNGDATPLTLLAQKLSSISLGDATD</sequence>
<dbReference type="OMA" id="HTPHNLP"/>
<organism evidence="2">
    <name type="scientific">Triticum urartu</name>
    <name type="common">Red wild einkorn</name>
    <name type="synonym">Crithodium urartu</name>
    <dbReference type="NCBI Taxonomy" id="4572"/>
    <lineage>
        <taxon>Eukaryota</taxon>
        <taxon>Viridiplantae</taxon>
        <taxon>Streptophyta</taxon>
        <taxon>Embryophyta</taxon>
        <taxon>Tracheophyta</taxon>
        <taxon>Spermatophyta</taxon>
        <taxon>Magnoliopsida</taxon>
        <taxon>Liliopsida</taxon>
        <taxon>Poales</taxon>
        <taxon>Poaceae</taxon>
        <taxon>BOP clade</taxon>
        <taxon>Pooideae</taxon>
        <taxon>Triticodae</taxon>
        <taxon>Triticeae</taxon>
        <taxon>Triticinae</taxon>
        <taxon>Triticum</taxon>
    </lineage>
</organism>
<feature type="region of interest" description="Disordered" evidence="1">
    <location>
        <begin position="66"/>
        <end position="101"/>
    </location>
</feature>
<name>M7Y5K3_TRIUA</name>
<feature type="compositionally biased region" description="Polar residues" evidence="1">
    <location>
        <begin position="221"/>
        <end position="236"/>
    </location>
</feature>
<accession>M7Y5K3</accession>
<reference evidence="2" key="1">
    <citation type="journal article" date="2013" name="Nature">
        <title>Draft genome of the wheat A-genome progenitor Triticum urartu.</title>
        <authorList>
            <person name="Ling H.Q."/>
            <person name="Zhao S."/>
            <person name="Liu D."/>
            <person name="Wang J."/>
            <person name="Sun H."/>
            <person name="Zhang C."/>
            <person name="Fan H."/>
            <person name="Li D."/>
            <person name="Dong L."/>
            <person name="Tao Y."/>
            <person name="Gao C."/>
            <person name="Wu H."/>
            <person name="Li Y."/>
            <person name="Cui Y."/>
            <person name="Guo X."/>
            <person name="Zheng S."/>
            <person name="Wang B."/>
            <person name="Yu K."/>
            <person name="Liang Q."/>
            <person name="Yang W."/>
            <person name="Lou X."/>
            <person name="Chen J."/>
            <person name="Feng M."/>
            <person name="Jian J."/>
            <person name="Zhang X."/>
            <person name="Luo G."/>
            <person name="Jiang Y."/>
            <person name="Liu J."/>
            <person name="Wang Z."/>
            <person name="Sha Y."/>
            <person name="Zhang B."/>
            <person name="Wu H."/>
            <person name="Tang D."/>
            <person name="Shen Q."/>
            <person name="Xue P."/>
            <person name="Zou S."/>
            <person name="Wang X."/>
            <person name="Liu X."/>
            <person name="Wang F."/>
            <person name="Yang Y."/>
            <person name="An X."/>
            <person name="Dong Z."/>
            <person name="Zhang K."/>
            <person name="Zhang X."/>
            <person name="Luo M.C."/>
            <person name="Dvorak J."/>
            <person name="Tong Y."/>
            <person name="Wang J."/>
            <person name="Yang H."/>
            <person name="Li Z."/>
            <person name="Wang D."/>
            <person name="Zhang A."/>
            <person name="Wang J."/>
        </authorList>
    </citation>
    <scope>NUCLEOTIDE SEQUENCE</scope>
</reference>
<feature type="compositionally biased region" description="Polar residues" evidence="1">
    <location>
        <begin position="843"/>
        <end position="864"/>
    </location>
</feature>
<gene>
    <name evidence="2" type="ORF">TRIUR3_21415</name>
</gene>
<feature type="compositionally biased region" description="Polar residues" evidence="1">
    <location>
        <begin position="968"/>
        <end position="977"/>
    </location>
</feature>
<dbReference type="PANTHER" id="PTHR33737">
    <property type="entry name" value="OS05G0121800 PROTEIN"/>
    <property type="match status" value="1"/>
</dbReference>
<dbReference type="EMBL" id="KD290980">
    <property type="protein sequence ID" value="EMS45098.1"/>
    <property type="molecule type" value="Genomic_DNA"/>
</dbReference>
<feature type="region of interest" description="Disordered" evidence="1">
    <location>
        <begin position="477"/>
        <end position="497"/>
    </location>
</feature>
<dbReference type="AlphaFoldDB" id="M7Y5K3"/>
<feature type="region of interest" description="Disordered" evidence="1">
    <location>
        <begin position="843"/>
        <end position="879"/>
    </location>
</feature>
<dbReference type="eggNOG" id="ENOG502S2N9">
    <property type="taxonomic scope" value="Eukaryota"/>
</dbReference>
<feature type="compositionally biased region" description="Polar residues" evidence="1">
    <location>
        <begin position="477"/>
        <end position="486"/>
    </location>
</feature>
<feature type="compositionally biased region" description="Low complexity" evidence="1">
    <location>
        <begin position="943"/>
        <end position="962"/>
    </location>
</feature>
<dbReference type="InterPro" id="IPR045882">
    <property type="entry name" value="GPT1/2"/>
</dbReference>
<feature type="compositionally biased region" description="Low complexity" evidence="1">
    <location>
        <begin position="308"/>
        <end position="321"/>
    </location>
</feature>
<dbReference type="GO" id="GO:0008017">
    <property type="term" value="F:microtubule binding"/>
    <property type="evidence" value="ECO:0007669"/>
    <property type="project" value="InterPro"/>
</dbReference>